<evidence type="ECO:0000256" key="1">
    <source>
        <dbReference type="ARBA" id="ARBA00022729"/>
    </source>
</evidence>
<organism evidence="5 7">
    <name type="scientific">Flavobacterium lindanitolerans</name>
    <dbReference type="NCBI Taxonomy" id="428988"/>
    <lineage>
        <taxon>Bacteria</taxon>
        <taxon>Pseudomonadati</taxon>
        <taxon>Bacteroidota</taxon>
        <taxon>Flavobacteriia</taxon>
        <taxon>Flavobacteriales</taxon>
        <taxon>Flavobacteriaceae</taxon>
        <taxon>Flavobacterium</taxon>
    </lineage>
</organism>
<dbReference type="EMBL" id="RCCB01000011">
    <property type="protein sequence ID" value="RLJ30342.1"/>
    <property type="molecule type" value="Genomic_DNA"/>
</dbReference>
<dbReference type="Pfam" id="PF18962">
    <property type="entry name" value="Por_Secre_tail"/>
    <property type="match status" value="1"/>
</dbReference>
<evidence type="ECO:0000256" key="2">
    <source>
        <dbReference type="SAM" id="SignalP"/>
    </source>
</evidence>
<reference evidence="5 7" key="2">
    <citation type="submission" date="2018-10" db="EMBL/GenBank/DDBJ databases">
        <title>Genomic Encyclopedia of Archaeal and Bacterial Type Strains, Phase II (KMG-II): from individual species to whole genera.</title>
        <authorList>
            <person name="Goeker M."/>
        </authorList>
    </citation>
    <scope>NUCLEOTIDE SEQUENCE [LARGE SCALE GENOMIC DNA]</scope>
    <source>
        <strain evidence="5 7">DSM 21886</strain>
    </source>
</reference>
<keyword evidence="6" id="KW-1185">Reference proteome</keyword>
<sequence length="998" mass="104399">MKKIYALLVLLCWQVNSQTLNQSANWPNPAWTITGTYNSSAVAFESDPRTTAFFAYDDDDAGNSSHEDNIAAESPVIDLTPAFTAGETTLEITVQYGYYYLDYDVLRFEYWNAATSTWVPWGSSSIPGNNTTITDNFCNIPKTTYLTEGLNISTFTPAQLTGFRYRIFYDDNPDGPDWNYGFCFSSPTIRSIACGAPTGLVVASLNPGGATINWDATAGVTGFEYVLNTTSADPSGAGTSITANTYSPSGLPPGTTYYFHLRTICTATQSPWRTVSFTTSPANDICSSAIALTVNSDLLCTVKTSGTLKSATDSGEPDNGAGTPDDDVWYSFVATGTTHRVQLSNVTGNTTDLVHEVLEGTCGGGLISLNISDPNTSTISGLTPGTTYYVRVFSYGANTNADTTFDLCVGTFPPPPANDNCSGAVTLTVNPNASCAAVSSGNLTSATDSGEGDNGVGTPNDDVWYKFVATQAVHKISLLNVAGSPTDLVHEVLEGTCGGGLISRYVSDNDMSTASGLTAGTTYYVRVFSNSSDTGATSTFNVCIGVPPVGSVCGNPIVVTSLPYTTTDNTNLYGDDYDFPNGGNSGCSGTSNYYLNGDDVVYAYTPTTNTSINIRIPGAAAWSGILVYTSCSDIGTAAVACASGSDIGNREINQFSVTAGTTYYIVLSTFPSPQSFAYTLNITENTCIAPAVTFSRTSNCAVSPGFFVNANITSLGTATSLTVTDNQSSPAQQVTAAGTVQFGPYPNNTSVILTVASNQDGNCVVTSPAQNQTACPPVNDNCANAVAITPTATFVPTDGTNVGATASSTETVPVDCNGYSGGDVWFSVVVPPSGNLTIETGNSSTGASGLDTVVTAYSGACGSLVQVGCDDDGGEGAYSLVVLSGQTPGSTLYLRVYEYSNDSTGSFGISAYDSSLKTTSFDNMSFKVYPNPVKDRLHLSYTENMSDVAIFNLLGQQVLSKKINATESQIDMSTLAGGTYLVKVNVGNQVKTLKIVKE</sequence>
<dbReference type="SUPFAM" id="SSF49265">
    <property type="entry name" value="Fibronectin type III"/>
    <property type="match status" value="2"/>
</dbReference>
<dbReference type="NCBIfam" id="TIGR04183">
    <property type="entry name" value="Por_Secre_tail"/>
    <property type="match status" value="1"/>
</dbReference>
<dbReference type="Pfam" id="PF23759">
    <property type="entry name" value="GBD_T9SS_assoc"/>
    <property type="match status" value="4"/>
</dbReference>
<dbReference type="Gene3D" id="2.60.120.380">
    <property type="match status" value="1"/>
</dbReference>
<evidence type="ECO:0000313" key="5">
    <source>
        <dbReference type="EMBL" id="RLJ30342.1"/>
    </source>
</evidence>
<dbReference type="InterPro" id="IPR036116">
    <property type="entry name" value="FN3_sf"/>
</dbReference>
<evidence type="ECO:0000259" key="3">
    <source>
        <dbReference type="PROSITE" id="PS50853"/>
    </source>
</evidence>
<dbReference type="AlphaFoldDB" id="A0A497UIE9"/>
<dbReference type="EMBL" id="PJND01000008">
    <property type="protein sequence ID" value="PKW21019.1"/>
    <property type="molecule type" value="Genomic_DNA"/>
</dbReference>
<dbReference type="Proteomes" id="UP000233767">
    <property type="component" value="Unassembled WGS sequence"/>
</dbReference>
<dbReference type="InterPro" id="IPR056600">
    <property type="entry name" value="GBD_T9SS_assoc"/>
</dbReference>
<evidence type="ECO:0000313" key="4">
    <source>
        <dbReference type="EMBL" id="PKW21019.1"/>
    </source>
</evidence>
<proteinExistence type="predicted"/>
<dbReference type="RefSeq" id="WP_101472274.1">
    <property type="nucleotide sequence ID" value="NZ_PJND01000008.1"/>
</dbReference>
<dbReference type="InterPro" id="IPR026444">
    <property type="entry name" value="Secre_tail"/>
</dbReference>
<protein>
    <submittedName>
        <fullName evidence="4 5">Secreted protein (Por secretion system target)</fullName>
    </submittedName>
</protein>
<gene>
    <name evidence="4" type="ORF">B0G92_2299</name>
    <name evidence="5" type="ORF">CLV50_1751</name>
</gene>
<feature type="domain" description="Fibronectin type-III" evidence="3">
    <location>
        <begin position="196"/>
        <end position="283"/>
    </location>
</feature>
<dbReference type="Proteomes" id="UP000275027">
    <property type="component" value="Unassembled WGS sequence"/>
</dbReference>
<dbReference type="PROSITE" id="PS50853">
    <property type="entry name" value="FN3"/>
    <property type="match status" value="1"/>
</dbReference>
<name>A0A497UIE9_9FLAO</name>
<feature type="signal peptide" evidence="2">
    <location>
        <begin position="1"/>
        <end position="17"/>
    </location>
</feature>
<dbReference type="SMART" id="SM00060">
    <property type="entry name" value="FN3"/>
    <property type="match status" value="3"/>
</dbReference>
<feature type="chain" id="PRO_5019725394" evidence="2">
    <location>
        <begin position="18"/>
        <end position="998"/>
    </location>
</feature>
<dbReference type="InterPro" id="IPR013783">
    <property type="entry name" value="Ig-like_fold"/>
</dbReference>
<keyword evidence="1 2" id="KW-0732">Signal</keyword>
<dbReference type="InterPro" id="IPR003961">
    <property type="entry name" value="FN3_dom"/>
</dbReference>
<evidence type="ECO:0000313" key="7">
    <source>
        <dbReference type="Proteomes" id="UP000275027"/>
    </source>
</evidence>
<comment type="caution">
    <text evidence="5">The sequence shown here is derived from an EMBL/GenBank/DDBJ whole genome shotgun (WGS) entry which is preliminary data.</text>
</comment>
<reference evidence="4 6" key="1">
    <citation type="submission" date="2017-12" db="EMBL/GenBank/DDBJ databases">
        <title>Genomic Encyclopedia of Type Strains, Phase III (KMG-III): the genomes of soil and plant-associated and newly described type strains.</title>
        <authorList>
            <person name="Whitman W."/>
        </authorList>
    </citation>
    <scope>NUCLEOTIDE SEQUENCE [LARGE SCALE GENOMIC DNA]</scope>
    <source>
        <strain evidence="4 6">IP-10</strain>
    </source>
</reference>
<accession>A0A497UIE9</accession>
<dbReference type="CDD" id="cd00063">
    <property type="entry name" value="FN3"/>
    <property type="match status" value="1"/>
</dbReference>
<evidence type="ECO:0000313" key="6">
    <source>
        <dbReference type="Proteomes" id="UP000233767"/>
    </source>
</evidence>
<dbReference type="Gene3D" id="2.60.40.10">
    <property type="entry name" value="Immunoglobulins"/>
    <property type="match status" value="1"/>
</dbReference>